<name>A0AAQ3WLA8_PASNO</name>
<evidence type="ECO:0000256" key="1">
    <source>
        <dbReference type="SAM" id="MobiDB-lite"/>
    </source>
</evidence>
<sequence>MFRSGPPMLSTIADGPAAGTGRESVKAWDLAKSCAKAVPHLVATGDKDHLDCVGYAAMEQATESEAGKVILVLEVSFGWSIC</sequence>
<dbReference type="AlphaFoldDB" id="A0AAQ3WLA8"/>
<feature type="region of interest" description="Disordered" evidence="1">
    <location>
        <begin position="1"/>
        <end position="20"/>
    </location>
</feature>
<evidence type="ECO:0000313" key="3">
    <source>
        <dbReference type="Proteomes" id="UP001341281"/>
    </source>
</evidence>
<evidence type="ECO:0000313" key="2">
    <source>
        <dbReference type="EMBL" id="WVZ65696.1"/>
    </source>
</evidence>
<reference evidence="2 3" key="1">
    <citation type="submission" date="2024-02" db="EMBL/GenBank/DDBJ databases">
        <title>High-quality chromosome-scale genome assembly of Pensacola bahiagrass (Paspalum notatum Flugge var. saurae).</title>
        <authorList>
            <person name="Vega J.M."/>
            <person name="Podio M."/>
            <person name="Orjuela J."/>
            <person name="Siena L.A."/>
            <person name="Pessino S.C."/>
            <person name="Combes M.C."/>
            <person name="Mariac C."/>
            <person name="Albertini E."/>
            <person name="Pupilli F."/>
            <person name="Ortiz J.P.A."/>
            <person name="Leblanc O."/>
        </authorList>
    </citation>
    <scope>NUCLEOTIDE SEQUENCE [LARGE SCALE GENOMIC DNA]</scope>
    <source>
        <strain evidence="2">R1</strain>
        <tissue evidence="2">Leaf</tissue>
    </source>
</reference>
<dbReference type="EMBL" id="CP144747">
    <property type="protein sequence ID" value="WVZ65696.1"/>
    <property type="molecule type" value="Genomic_DNA"/>
</dbReference>
<protein>
    <submittedName>
        <fullName evidence="2">Uncharacterized protein</fullName>
    </submittedName>
</protein>
<keyword evidence="3" id="KW-1185">Reference proteome</keyword>
<gene>
    <name evidence="2" type="ORF">U9M48_015016</name>
</gene>
<dbReference type="Proteomes" id="UP001341281">
    <property type="component" value="Chromosome 03"/>
</dbReference>
<organism evidence="2 3">
    <name type="scientific">Paspalum notatum var. saurae</name>
    <dbReference type="NCBI Taxonomy" id="547442"/>
    <lineage>
        <taxon>Eukaryota</taxon>
        <taxon>Viridiplantae</taxon>
        <taxon>Streptophyta</taxon>
        <taxon>Embryophyta</taxon>
        <taxon>Tracheophyta</taxon>
        <taxon>Spermatophyta</taxon>
        <taxon>Magnoliopsida</taxon>
        <taxon>Liliopsida</taxon>
        <taxon>Poales</taxon>
        <taxon>Poaceae</taxon>
        <taxon>PACMAD clade</taxon>
        <taxon>Panicoideae</taxon>
        <taxon>Andropogonodae</taxon>
        <taxon>Paspaleae</taxon>
        <taxon>Paspalinae</taxon>
        <taxon>Paspalum</taxon>
    </lineage>
</organism>
<proteinExistence type="predicted"/>
<accession>A0AAQ3WLA8</accession>